<evidence type="ECO:0000313" key="3">
    <source>
        <dbReference type="Proteomes" id="UP001472677"/>
    </source>
</evidence>
<keyword evidence="3" id="KW-1185">Reference proteome</keyword>
<gene>
    <name evidence="2" type="ORF">V6N12_062739</name>
</gene>
<dbReference type="EMBL" id="JBBPBM010000007">
    <property type="protein sequence ID" value="KAK8575062.1"/>
    <property type="molecule type" value="Genomic_DNA"/>
</dbReference>
<proteinExistence type="predicted"/>
<evidence type="ECO:0000256" key="1">
    <source>
        <dbReference type="SAM" id="MobiDB-lite"/>
    </source>
</evidence>
<name>A0ABR2F9T7_9ROSI</name>
<reference evidence="2 3" key="1">
    <citation type="journal article" date="2024" name="G3 (Bethesda)">
        <title>Genome assembly of Hibiscus sabdariffa L. provides insights into metabolisms of medicinal natural products.</title>
        <authorList>
            <person name="Kim T."/>
        </authorList>
    </citation>
    <scope>NUCLEOTIDE SEQUENCE [LARGE SCALE GENOMIC DNA]</scope>
    <source>
        <strain evidence="2">TK-2024</strain>
        <tissue evidence="2">Old leaves</tissue>
    </source>
</reference>
<comment type="caution">
    <text evidence="2">The sequence shown here is derived from an EMBL/GenBank/DDBJ whole genome shotgun (WGS) entry which is preliminary data.</text>
</comment>
<feature type="region of interest" description="Disordered" evidence="1">
    <location>
        <begin position="75"/>
        <end position="123"/>
    </location>
</feature>
<evidence type="ECO:0000313" key="2">
    <source>
        <dbReference type="EMBL" id="KAK8575062.1"/>
    </source>
</evidence>
<dbReference type="Proteomes" id="UP001472677">
    <property type="component" value="Unassembled WGS sequence"/>
</dbReference>
<protein>
    <submittedName>
        <fullName evidence="2">Uncharacterized protein</fullName>
    </submittedName>
</protein>
<sequence length="123" mass="13104">MEDSLLGSSEEVLGADLMEITHGGVATSQVAMALQCVVGATRGKVIAASRSLKSDKHIAVCVIEKGTNRILKELNGRSSYGPIRKTNSKGQNRNGMGTTGMPRKNRKPKKNDGKPDQQVVIAD</sequence>
<organism evidence="2 3">
    <name type="scientific">Hibiscus sabdariffa</name>
    <name type="common">roselle</name>
    <dbReference type="NCBI Taxonomy" id="183260"/>
    <lineage>
        <taxon>Eukaryota</taxon>
        <taxon>Viridiplantae</taxon>
        <taxon>Streptophyta</taxon>
        <taxon>Embryophyta</taxon>
        <taxon>Tracheophyta</taxon>
        <taxon>Spermatophyta</taxon>
        <taxon>Magnoliopsida</taxon>
        <taxon>eudicotyledons</taxon>
        <taxon>Gunneridae</taxon>
        <taxon>Pentapetalae</taxon>
        <taxon>rosids</taxon>
        <taxon>malvids</taxon>
        <taxon>Malvales</taxon>
        <taxon>Malvaceae</taxon>
        <taxon>Malvoideae</taxon>
        <taxon>Hibiscus</taxon>
    </lineage>
</organism>
<accession>A0ABR2F9T7</accession>